<accession>A0A173U390</accession>
<organism evidence="1 2">
    <name type="scientific">Anaerostipes hadrus</name>
    <dbReference type="NCBI Taxonomy" id="649756"/>
    <lineage>
        <taxon>Bacteria</taxon>
        <taxon>Bacillati</taxon>
        <taxon>Bacillota</taxon>
        <taxon>Clostridia</taxon>
        <taxon>Lachnospirales</taxon>
        <taxon>Lachnospiraceae</taxon>
        <taxon>Anaerostipes</taxon>
    </lineage>
</organism>
<reference evidence="1 2" key="1">
    <citation type="submission" date="2015-09" db="EMBL/GenBank/DDBJ databases">
        <authorList>
            <consortium name="Pathogen Informatics"/>
        </authorList>
    </citation>
    <scope>NUCLEOTIDE SEQUENCE [LARGE SCALE GENOMIC DNA]</scope>
    <source>
        <strain evidence="1 2">2789STDY5608868</strain>
    </source>
</reference>
<evidence type="ECO:0000313" key="1">
    <source>
        <dbReference type="EMBL" id="CUN09553.1"/>
    </source>
</evidence>
<sequence>MRVRWKDSACVTPKKTIKYRKHYITAYNKDGIAGWIIDLLDDHNIYKSHYCAENAIDLALGRYGVKGKPTKKRLKFGIEIVGTY</sequence>
<protein>
    <submittedName>
        <fullName evidence="1">Uncharacterized protein</fullName>
    </submittedName>
</protein>
<dbReference type="EMBL" id="CYXT01000022">
    <property type="protein sequence ID" value="CUN09553.1"/>
    <property type="molecule type" value="Genomic_DNA"/>
</dbReference>
<evidence type="ECO:0000313" key="2">
    <source>
        <dbReference type="Proteomes" id="UP000095598"/>
    </source>
</evidence>
<dbReference type="AlphaFoldDB" id="A0A173U390"/>
<dbReference type="RefSeq" id="WP_055259435.1">
    <property type="nucleotide sequence ID" value="NZ_CYXT01000022.1"/>
</dbReference>
<dbReference type="Proteomes" id="UP000095598">
    <property type="component" value="Unassembled WGS sequence"/>
</dbReference>
<name>A0A173U390_ANAHA</name>
<proteinExistence type="predicted"/>
<gene>
    <name evidence="1" type="ORF">ERS852425_02588</name>
</gene>